<gene>
    <name evidence="7" type="ORF">GBAG_2949</name>
</gene>
<reference evidence="7 8" key="1">
    <citation type="submission" date="2014-05" db="EMBL/GenBank/DDBJ databases">
        <title>ATOL: Assembling a taxonomically balanced genome-scale reconstruction of the evolutionary history of the Enterobacteriaceae.</title>
        <authorList>
            <person name="Plunkett G.III."/>
            <person name="Neeno-Eckwall E.C."/>
            <person name="Glasner J.D."/>
            <person name="Perna N.T."/>
        </authorList>
    </citation>
    <scope>NUCLEOTIDE SEQUENCE [LARGE SCALE GENOMIC DNA]</scope>
    <source>
        <strain evidence="7 8">ATCC 33320</strain>
    </source>
</reference>
<dbReference type="EMBL" id="JMPI01000047">
    <property type="protein sequence ID" value="KFC79987.1"/>
    <property type="molecule type" value="Genomic_DNA"/>
</dbReference>
<evidence type="ECO:0000256" key="2">
    <source>
        <dbReference type="ARBA" id="ARBA00005722"/>
    </source>
</evidence>
<evidence type="ECO:0000256" key="5">
    <source>
        <dbReference type="ARBA" id="ARBA00023237"/>
    </source>
</evidence>
<dbReference type="eggNOG" id="COG3713">
    <property type="taxonomic scope" value="Bacteria"/>
</dbReference>
<organism evidence="7 8">
    <name type="scientific">Buttiauxella agrestis ATCC 33320</name>
    <dbReference type="NCBI Taxonomy" id="1006004"/>
    <lineage>
        <taxon>Bacteria</taxon>
        <taxon>Pseudomonadati</taxon>
        <taxon>Pseudomonadota</taxon>
        <taxon>Gammaproteobacteria</taxon>
        <taxon>Enterobacterales</taxon>
        <taxon>Enterobacteriaceae</taxon>
        <taxon>Buttiauxella</taxon>
    </lineage>
</organism>
<sequence>MRRQPHFTPARFATAFCPLLLLSSLAHAEVDLGSLELFAKDNTTSPIPKGLVLGGAVINGTARYEAQKNETYVIPGAFYFGNNLMYLGDRARYYFHLDDTTAAYAYGRFRFGNLDPDDEHEFDGMRKRKSEFEAGVGGTLITPYALLSARVSSDVTGRSNGQELLLWADFPIVKGKLLIMPGMGMMIRSSNMANYYFGGISKNEATAIRPAWDTGTTFSPMTALITSYRFSSKWVGMFAANYEFYDKDIADSPIVQHNGELYATVAVGYIW</sequence>
<comment type="similarity">
    <text evidence="2">Belongs to the MipA/OmpV family.</text>
</comment>
<evidence type="ECO:0000256" key="3">
    <source>
        <dbReference type="ARBA" id="ARBA00022729"/>
    </source>
</evidence>
<dbReference type="PANTHER" id="PTHR38776">
    <property type="entry name" value="MLTA-INTERACTING PROTEIN-RELATED"/>
    <property type="match status" value="1"/>
</dbReference>
<dbReference type="GO" id="GO:0009279">
    <property type="term" value="C:cell outer membrane"/>
    <property type="evidence" value="ECO:0007669"/>
    <property type="project" value="UniProtKB-SubCell"/>
</dbReference>
<evidence type="ECO:0000313" key="8">
    <source>
        <dbReference type="Proteomes" id="UP000028653"/>
    </source>
</evidence>
<feature type="chain" id="PRO_5001791052" evidence="6">
    <location>
        <begin position="29"/>
        <end position="271"/>
    </location>
</feature>
<name>A0A085G8E2_9ENTR</name>
<keyword evidence="5" id="KW-0998">Cell outer membrane</keyword>
<protein>
    <submittedName>
        <fullName evidence="7">MltA-interacting protein</fullName>
    </submittedName>
</protein>
<feature type="signal peptide" evidence="6">
    <location>
        <begin position="1"/>
        <end position="28"/>
    </location>
</feature>
<evidence type="ECO:0000313" key="7">
    <source>
        <dbReference type="EMBL" id="KFC79987.1"/>
    </source>
</evidence>
<dbReference type="AlphaFoldDB" id="A0A085G8E2"/>
<evidence type="ECO:0000256" key="1">
    <source>
        <dbReference type="ARBA" id="ARBA00004442"/>
    </source>
</evidence>
<evidence type="ECO:0000256" key="6">
    <source>
        <dbReference type="SAM" id="SignalP"/>
    </source>
</evidence>
<comment type="caution">
    <text evidence="7">The sequence shown here is derived from an EMBL/GenBank/DDBJ whole genome shotgun (WGS) entry which is preliminary data.</text>
</comment>
<dbReference type="STRING" id="1006004.GBAG_2949"/>
<dbReference type="InterPro" id="IPR010583">
    <property type="entry name" value="MipA"/>
</dbReference>
<keyword evidence="8" id="KW-1185">Reference proteome</keyword>
<keyword evidence="4" id="KW-0472">Membrane</keyword>
<dbReference type="RefSeq" id="WP_051873729.1">
    <property type="nucleotide sequence ID" value="NZ_JMPI01000047.1"/>
</dbReference>
<comment type="subcellular location">
    <subcellularLocation>
        <location evidence="1">Cell outer membrane</location>
    </subcellularLocation>
</comment>
<keyword evidence="3 6" id="KW-0732">Signal</keyword>
<dbReference type="GO" id="GO:0009252">
    <property type="term" value="P:peptidoglycan biosynthetic process"/>
    <property type="evidence" value="ECO:0007669"/>
    <property type="project" value="TreeGrafter"/>
</dbReference>
<dbReference type="PANTHER" id="PTHR38776:SF1">
    <property type="entry name" value="MLTA-INTERACTING PROTEIN-RELATED"/>
    <property type="match status" value="1"/>
</dbReference>
<dbReference type="Proteomes" id="UP000028653">
    <property type="component" value="Unassembled WGS sequence"/>
</dbReference>
<dbReference type="Pfam" id="PF06629">
    <property type="entry name" value="MipA"/>
    <property type="match status" value="1"/>
</dbReference>
<dbReference type="OrthoDB" id="5951177at2"/>
<proteinExistence type="inferred from homology"/>
<accession>A0A085G8E2</accession>
<evidence type="ECO:0000256" key="4">
    <source>
        <dbReference type="ARBA" id="ARBA00023136"/>
    </source>
</evidence>